<keyword evidence="2 4" id="KW-0560">Oxidoreductase</keyword>
<evidence type="ECO:0000256" key="1">
    <source>
        <dbReference type="ARBA" id="ARBA00001974"/>
    </source>
</evidence>
<evidence type="ECO:0000313" key="7">
    <source>
        <dbReference type="EMBL" id="KYK60779.1"/>
    </source>
</evidence>
<dbReference type="InterPro" id="IPR050281">
    <property type="entry name" value="Flavin_monoamine_oxidase"/>
</dbReference>
<evidence type="ECO:0000256" key="4">
    <source>
        <dbReference type="RuleBase" id="RU362067"/>
    </source>
</evidence>
<comment type="cofactor">
    <cofactor evidence="1 4">
        <name>FAD</name>
        <dbReference type="ChEBI" id="CHEBI:57692"/>
    </cofactor>
</comment>
<dbReference type="InterPro" id="IPR001613">
    <property type="entry name" value="Flavin_amine_oxidase"/>
</dbReference>
<dbReference type="EC" id="1.4.3.-" evidence="4"/>
<dbReference type="Gene3D" id="3.50.50.60">
    <property type="entry name" value="FAD/NAD(P)-binding domain"/>
    <property type="match status" value="1"/>
</dbReference>
<dbReference type="GO" id="GO:0016491">
    <property type="term" value="F:oxidoreductase activity"/>
    <property type="evidence" value="ECO:0007669"/>
    <property type="project" value="UniProtKB-KW"/>
</dbReference>
<evidence type="ECO:0000256" key="5">
    <source>
        <dbReference type="SAM" id="SignalP"/>
    </source>
</evidence>
<dbReference type="Proteomes" id="UP000076580">
    <property type="component" value="Chromosome 01"/>
</dbReference>
<keyword evidence="5" id="KW-0732">Signal</keyword>
<dbReference type="Pfam" id="PF01593">
    <property type="entry name" value="Amino_oxidase"/>
    <property type="match status" value="1"/>
</dbReference>
<dbReference type="PANTHER" id="PTHR10742">
    <property type="entry name" value="FLAVIN MONOAMINE OXIDASE"/>
    <property type="match status" value="1"/>
</dbReference>
<accession>A0A151GUJ2</accession>
<dbReference type="SUPFAM" id="SSF54373">
    <property type="entry name" value="FAD-linked reductases, C-terminal domain"/>
    <property type="match status" value="1"/>
</dbReference>
<evidence type="ECO:0000313" key="8">
    <source>
        <dbReference type="Proteomes" id="UP000076580"/>
    </source>
</evidence>
<feature type="chain" id="PRO_5007580933" description="Amine oxidase" evidence="5">
    <location>
        <begin position="27"/>
        <end position="565"/>
    </location>
</feature>
<dbReference type="SUPFAM" id="SSF51905">
    <property type="entry name" value="FAD/NAD(P)-binding domain"/>
    <property type="match status" value="1"/>
</dbReference>
<dbReference type="GeneID" id="63714560"/>
<dbReference type="GO" id="GO:0006598">
    <property type="term" value="P:polyamine catabolic process"/>
    <property type="evidence" value="ECO:0007669"/>
    <property type="project" value="TreeGrafter"/>
</dbReference>
<dbReference type="InterPro" id="IPR036188">
    <property type="entry name" value="FAD/NAD-bd_sf"/>
</dbReference>
<dbReference type="InterPro" id="IPR002937">
    <property type="entry name" value="Amino_oxidase"/>
</dbReference>
<dbReference type="AlphaFoldDB" id="A0A151GUJ2"/>
<dbReference type="RefSeq" id="XP_040660131.1">
    <property type="nucleotide sequence ID" value="XM_040799248.1"/>
</dbReference>
<evidence type="ECO:0000259" key="6">
    <source>
        <dbReference type="Pfam" id="PF01593"/>
    </source>
</evidence>
<comment type="similarity">
    <text evidence="4">Belongs to the flavin monoamine oxidase family.</text>
</comment>
<protein>
    <recommendedName>
        <fullName evidence="4">Amine oxidase</fullName>
        <ecNumber evidence="4">1.4.3.-</ecNumber>
    </recommendedName>
</protein>
<keyword evidence="4" id="KW-0274">FAD</keyword>
<evidence type="ECO:0000256" key="2">
    <source>
        <dbReference type="ARBA" id="ARBA00023002"/>
    </source>
</evidence>
<keyword evidence="8" id="KW-1185">Reference proteome</keyword>
<dbReference type="InParanoid" id="A0A151GUJ2"/>
<name>A0A151GUJ2_DRECN</name>
<dbReference type="Gene3D" id="3.90.660.10">
    <property type="match status" value="1"/>
</dbReference>
<comment type="caution">
    <text evidence="7">The sequence shown here is derived from an EMBL/GenBank/DDBJ whole genome shotgun (WGS) entry which is preliminary data.</text>
</comment>
<feature type="signal peptide" evidence="5">
    <location>
        <begin position="1"/>
        <end position="26"/>
    </location>
</feature>
<feature type="domain" description="Amine oxidase" evidence="6">
    <location>
        <begin position="48"/>
        <end position="508"/>
    </location>
</feature>
<proteinExistence type="inferred from homology"/>
<feature type="binding site" evidence="3">
    <location>
        <position position="290"/>
    </location>
    <ligand>
        <name>FAD</name>
        <dbReference type="ChEBI" id="CHEBI:57692"/>
    </ligand>
</feature>
<gene>
    <name evidence="7" type="ORF">DCS_01917</name>
</gene>
<dbReference type="PANTHER" id="PTHR10742:SF313">
    <property type="entry name" value="AMINE OXIDASE"/>
    <property type="match status" value="1"/>
</dbReference>
<organism evidence="7 8">
    <name type="scientific">Drechmeria coniospora</name>
    <name type="common">Nematophagous fungus</name>
    <name type="synonym">Meria coniospora</name>
    <dbReference type="NCBI Taxonomy" id="98403"/>
    <lineage>
        <taxon>Eukaryota</taxon>
        <taxon>Fungi</taxon>
        <taxon>Dikarya</taxon>
        <taxon>Ascomycota</taxon>
        <taxon>Pezizomycotina</taxon>
        <taxon>Sordariomycetes</taxon>
        <taxon>Hypocreomycetidae</taxon>
        <taxon>Hypocreales</taxon>
        <taxon>Ophiocordycipitaceae</taxon>
        <taxon>Drechmeria</taxon>
    </lineage>
</organism>
<keyword evidence="4" id="KW-0285">Flavoprotein</keyword>
<reference evidence="7 8" key="1">
    <citation type="journal article" date="2016" name="Sci. Rep.">
        <title>Insights into Adaptations to a Near-Obligate Nematode Endoparasitic Lifestyle from the Finished Genome of Drechmeria coniospora.</title>
        <authorList>
            <person name="Zhang L."/>
            <person name="Zhou Z."/>
            <person name="Guo Q."/>
            <person name="Fokkens L."/>
            <person name="Miskei M."/>
            <person name="Pocsi I."/>
            <person name="Zhang W."/>
            <person name="Chen M."/>
            <person name="Wang L."/>
            <person name="Sun Y."/>
            <person name="Donzelli B.G."/>
            <person name="Gibson D.M."/>
            <person name="Nelson D.R."/>
            <person name="Luo J.G."/>
            <person name="Rep M."/>
            <person name="Liu H."/>
            <person name="Yang S."/>
            <person name="Wang J."/>
            <person name="Krasnoff S.B."/>
            <person name="Xu Y."/>
            <person name="Molnar I."/>
            <person name="Lin M."/>
        </authorList>
    </citation>
    <scope>NUCLEOTIDE SEQUENCE [LARGE SCALE GENOMIC DNA]</scope>
    <source>
        <strain evidence="7 8">ARSEF 6962</strain>
    </source>
</reference>
<evidence type="ECO:0000256" key="3">
    <source>
        <dbReference type="PIRSR" id="PIRSR601613-1"/>
    </source>
</evidence>
<dbReference type="PRINTS" id="PR00757">
    <property type="entry name" value="AMINEOXDASEF"/>
</dbReference>
<dbReference type="EMBL" id="LAYC01000001">
    <property type="protein sequence ID" value="KYK60779.1"/>
    <property type="molecule type" value="Genomic_DNA"/>
</dbReference>
<sequence length="565" mass="61626">MAPTTSPFRLCVVAAVAALCVDGTLAGVAKAPESSCRRTTVAILGGGMAGIAAAQALHNASVTDFVIVEYQNRIGGRAIDSQFGRRPDGSPYTIELGANWRRFLAYEATNGQIQGLGNPGGPENPIWSLADLDRFCPAAPKAKKHKLANTPSNYSSILTYDETGASDYGHLLEAYEAAARNMTVEAGRLLAENLQDQSARSGLSLAGWNPRHDDMAAQAVEYWSWDWETTVPPEVSSMIFGAAGNNLTFRQFSEDNNLVVDARGYRAIIEGEAATFLTANDTRLRLNGRVTSISHDEAGVVVRSDDGSCLSAAYALCTFSLGVLQHGDVEFAPALPTWKQRAVHKFSMGTYTKIFFQFDETFWPTDKEYFLYASPTTRGYWAQWQSLSTDGFLPGSNILFATVTGDESYRLEQLSDDEAKLEGLAVLRQMFPDRTVPEPTAFTYPRWTKTAWSRGSYSNWPVGTTLEMHQNLRANVGRLWFAGEATSAAYFGFLHGAWFEGREAGEQIAGLLRDGCGRSAEAAGERRCGARVHYETLHGTSPLASYNVLNGWATSSFYASKASAQ</sequence>
<dbReference type="STRING" id="98403.A0A151GUJ2"/>